<dbReference type="SUPFAM" id="SSF56935">
    <property type="entry name" value="Porins"/>
    <property type="match status" value="1"/>
</dbReference>
<evidence type="ECO:0000313" key="1">
    <source>
        <dbReference type="EMBL" id="RKX69898.1"/>
    </source>
</evidence>
<evidence type="ECO:0008006" key="3">
    <source>
        <dbReference type="Google" id="ProtNLM"/>
    </source>
</evidence>
<dbReference type="Proteomes" id="UP000268469">
    <property type="component" value="Unassembled WGS sequence"/>
</dbReference>
<dbReference type="EMBL" id="QNBE01000061">
    <property type="protein sequence ID" value="RKX69898.1"/>
    <property type="molecule type" value="Genomic_DNA"/>
</dbReference>
<reference evidence="1 2" key="1">
    <citation type="submission" date="2018-06" db="EMBL/GenBank/DDBJ databases">
        <title>Extensive metabolic versatility and redundancy in microbially diverse, dynamic hydrothermal sediments.</title>
        <authorList>
            <person name="Dombrowski N."/>
            <person name="Teske A."/>
            <person name="Baker B.J."/>
        </authorList>
    </citation>
    <scope>NUCLEOTIDE SEQUENCE [LARGE SCALE GENOMIC DNA]</scope>
    <source>
        <strain evidence="1">B36_G15</strain>
    </source>
</reference>
<protein>
    <recommendedName>
        <fullName evidence="3">PorV/PorQ family protein</fullName>
    </recommendedName>
</protein>
<sequence>MLIFIIFLQFREIDYHGFTPGVEALAMGGVPVAASLSNPSSVYYNPAGLSILPGAMLRYERYYFRDCGEDTGRFPNWTIAFISPQLSFTYHPTISFDETTEVVDGSVYKREHRRVNLTEFVLTLTSRTGNELTYREHLYLGLNFKLYSGNFFDLKVKRVGNLWQEPEEIISSTLSPGFDLGAILWYNKLTLGAMVEDVYTRIAWKGGDPFTLKRCYRMALGVRPTSDFILSSGLEYRDRWLIGGGSELFLGSSRGGIFLRGGIDYDPDRSDYHYSGGLGIFSPRFRLDGSIRYLDPGMVIVVALTTTGY</sequence>
<accession>A0A660SGH4</accession>
<dbReference type="Gene3D" id="2.40.160.60">
    <property type="entry name" value="Outer membrane protein transport protein (OMPP1/FadL/TodX)"/>
    <property type="match status" value="1"/>
</dbReference>
<evidence type="ECO:0000313" key="2">
    <source>
        <dbReference type="Proteomes" id="UP000268469"/>
    </source>
</evidence>
<name>A0A660SGH4_UNCW3</name>
<organism evidence="1 2">
    <name type="scientific">candidate division WOR-3 bacterium</name>
    <dbReference type="NCBI Taxonomy" id="2052148"/>
    <lineage>
        <taxon>Bacteria</taxon>
        <taxon>Bacteria division WOR-3</taxon>
    </lineage>
</organism>
<gene>
    <name evidence="1" type="ORF">DRP53_06790</name>
</gene>
<comment type="caution">
    <text evidence="1">The sequence shown here is derived from an EMBL/GenBank/DDBJ whole genome shotgun (WGS) entry which is preliminary data.</text>
</comment>
<proteinExistence type="predicted"/>
<dbReference type="AlphaFoldDB" id="A0A660SGH4"/>